<organism evidence="1">
    <name type="scientific">uncultured Caudovirales phage</name>
    <dbReference type="NCBI Taxonomy" id="2100421"/>
    <lineage>
        <taxon>Viruses</taxon>
        <taxon>Duplodnaviria</taxon>
        <taxon>Heunggongvirae</taxon>
        <taxon>Uroviricota</taxon>
        <taxon>Caudoviricetes</taxon>
        <taxon>Peduoviridae</taxon>
        <taxon>Maltschvirus</taxon>
        <taxon>Maltschvirus maltsch</taxon>
    </lineage>
</organism>
<dbReference type="EMBL" id="LR796222">
    <property type="protein sequence ID" value="CAB4127986.1"/>
    <property type="molecule type" value="Genomic_DNA"/>
</dbReference>
<gene>
    <name evidence="1" type="ORF">UFOVP105_10</name>
</gene>
<accession>A0A6J5L3S6</accession>
<name>A0A6J5L3S6_9CAUD</name>
<evidence type="ECO:0000313" key="1">
    <source>
        <dbReference type="EMBL" id="CAB4127986.1"/>
    </source>
</evidence>
<reference evidence="1" key="1">
    <citation type="submission" date="2020-04" db="EMBL/GenBank/DDBJ databases">
        <authorList>
            <person name="Chiriac C."/>
            <person name="Salcher M."/>
            <person name="Ghai R."/>
            <person name="Kavagutti S V."/>
        </authorList>
    </citation>
    <scope>NUCLEOTIDE SEQUENCE</scope>
</reference>
<protein>
    <submittedName>
        <fullName evidence="1">Uncharacterized protein</fullName>
    </submittedName>
</protein>
<sequence length="295" mass="32373">MATRTISEIYNSMIAEKESFASLSDLSLAPDTAQTFLTDLTSSSKVAIWRLLFWVVAVAIWTHEQVFELFRAEIVTLGTSLITGTRNWYRLQSEAFQYGDALTWNPLTLKFEYARGSTGLKIVKHASVREAVGILRIKVAKSDGAGGLTPLSGPEQTAFETYINQIKFAGTSVSVVNLSADLLKLQIDVYYNPMLMTETGENIVVSGSYPVRDAINNHLIDLPFDGTFNLTKLTDAIQNAYGVIDTVINLSEAKSGSNPYVSTGQNYIANAGYLKIDPTFPLNSTAVINYIAKID</sequence>
<proteinExistence type="predicted"/>